<accession>A0A7W8JXY1</accession>
<protein>
    <submittedName>
        <fullName evidence="2">Uncharacterized protein</fullName>
    </submittedName>
</protein>
<feature type="signal peptide" evidence="1">
    <location>
        <begin position="1"/>
        <end position="24"/>
    </location>
</feature>
<name>A0A7W8JXY1_9DEIO</name>
<dbReference type="RefSeq" id="WP_184133072.1">
    <property type="nucleotide sequence ID" value="NZ_JACHFL010000006.1"/>
</dbReference>
<gene>
    <name evidence="2" type="ORF">HNQ08_002805</name>
</gene>
<evidence type="ECO:0000256" key="1">
    <source>
        <dbReference type="SAM" id="SignalP"/>
    </source>
</evidence>
<evidence type="ECO:0000313" key="2">
    <source>
        <dbReference type="EMBL" id="MBB5363699.1"/>
    </source>
</evidence>
<evidence type="ECO:0000313" key="3">
    <source>
        <dbReference type="Proteomes" id="UP000552709"/>
    </source>
</evidence>
<sequence>MTSRHSGQKWVMVGILAALGTASAQGNSLPDETACAKIVAPNAAPTSPAFTQAVHATVSAYTQHVQALIARLGHRPPTDADLEALNAVSREIDTYLARLLAVTGWPEDPGLRTEIGAWPLISDPEVLWCAGPVALVRATTPAQRAQAARMIDQALVSVGEKQRYGTMVTRRGSRLVPLPIEDEATVDARRTAAGLPSLKDQLTQLNASQPPRPVPEGLKQPVVLREVCRKFTSARALNTPLTPGQIDALDEQAAVLVEQDQASRMGQSGARSVADVDRESTVWLKEVLRQRGWPSKNRSTPELAFNAWLLTQHADLKPSLQACILDLIGQQLSSQGEAQNLAYLTDRVRLAAGQPQLYGTQVMTDDVQGTAFPRMLEDPAHVNERRARIGLEPIEEYLKGFERPRP</sequence>
<comment type="caution">
    <text evidence="2">The sequence shown here is derived from an EMBL/GenBank/DDBJ whole genome shotgun (WGS) entry which is preliminary data.</text>
</comment>
<dbReference type="Pfam" id="PF20329">
    <property type="entry name" value="DUF6624"/>
    <property type="match status" value="2"/>
</dbReference>
<dbReference type="InterPro" id="IPR046732">
    <property type="entry name" value="DUF6624"/>
</dbReference>
<dbReference type="EMBL" id="JACHFL010000006">
    <property type="protein sequence ID" value="MBB5363699.1"/>
    <property type="molecule type" value="Genomic_DNA"/>
</dbReference>
<keyword evidence="3" id="KW-1185">Reference proteome</keyword>
<keyword evidence="1" id="KW-0732">Signal</keyword>
<dbReference type="AlphaFoldDB" id="A0A7W8JXY1"/>
<proteinExistence type="predicted"/>
<feature type="chain" id="PRO_5030880784" evidence="1">
    <location>
        <begin position="25"/>
        <end position="406"/>
    </location>
</feature>
<reference evidence="2 3" key="1">
    <citation type="submission" date="2020-08" db="EMBL/GenBank/DDBJ databases">
        <title>Genomic Encyclopedia of Type Strains, Phase IV (KMG-IV): sequencing the most valuable type-strain genomes for metagenomic binning, comparative biology and taxonomic classification.</title>
        <authorList>
            <person name="Goeker M."/>
        </authorList>
    </citation>
    <scope>NUCLEOTIDE SEQUENCE [LARGE SCALE GENOMIC DNA]</scope>
    <source>
        <strain evidence="2 3">DSM 27939</strain>
    </source>
</reference>
<dbReference type="Proteomes" id="UP000552709">
    <property type="component" value="Unassembled WGS sequence"/>
</dbReference>
<organism evidence="2 3">
    <name type="scientific">Deinococcus humi</name>
    <dbReference type="NCBI Taxonomy" id="662880"/>
    <lineage>
        <taxon>Bacteria</taxon>
        <taxon>Thermotogati</taxon>
        <taxon>Deinococcota</taxon>
        <taxon>Deinococci</taxon>
        <taxon>Deinococcales</taxon>
        <taxon>Deinococcaceae</taxon>
        <taxon>Deinococcus</taxon>
    </lineage>
</organism>